<name>A0ACC3C8H0_PYRYE</name>
<dbReference type="Proteomes" id="UP000798662">
    <property type="component" value="Chromosome 2"/>
</dbReference>
<reference evidence="1" key="1">
    <citation type="submission" date="2019-11" db="EMBL/GenBank/DDBJ databases">
        <title>Nori genome reveals adaptations in red seaweeds to the harsh intertidal environment.</title>
        <authorList>
            <person name="Wang D."/>
            <person name="Mao Y."/>
        </authorList>
    </citation>
    <scope>NUCLEOTIDE SEQUENCE</scope>
    <source>
        <tissue evidence="1">Gametophyte</tissue>
    </source>
</reference>
<comment type="caution">
    <text evidence="1">The sequence shown here is derived from an EMBL/GenBank/DDBJ whole genome shotgun (WGS) entry which is preliminary data.</text>
</comment>
<dbReference type="EMBL" id="CM020619">
    <property type="protein sequence ID" value="KAK1866584.1"/>
    <property type="molecule type" value="Genomic_DNA"/>
</dbReference>
<keyword evidence="2" id="KW-1185">Reference proteome</keyword>
<protein>
    <submittedName>
        <fullName evidence="1">Uncharacterized protein</fullName>
    </submittedName>
</protein>
<evidence type="ECO:0000313" key="2">
    <source>
        <dbReference type="Proteomes" id="UP000798662"/>
    </source>
</evidence>
<sequence length="564" mass="57734">MRKPGGDRPRRRTAGRVAAASTAAAAAAAAAVAVLAGGAPPPVAAQAQGGVPPLPPHVPVLPFFVVGAIGPFVARDEVPFQLRATAAFSRAWFNLVPVYSDDTTILTADGDEVPLGDRAPAGDRNDDALALAAAGSMLAIANHLYGAEAEASVAGAAAAALGVTLPLSSACAANAPPAEAACHGHVVARRVITDRLAVDGFNEAGTDGGRTFNPMPFADVATNYTPVNSADRVRQFTRWVPLVEDIAGRGTYTAQRITAPQASRAMPAILSAGDLKARAEAVPRPYEAKLRPKHIKNGCPPAGAPKDAAPEGGWPAEMDTPRQATLRLLCDESRAVLAQSAALNDTRRALARWFDSKLFSLGPLVQDAAVAGNLTLPQLMVFEHVSNGALYDAMILIWRAKLISDAIRPPSVMVPLLGGDTVVTADGGPTAPGPTALPLAQWEPFLRTMPHSEYPSASACLCKVGAEIFGQYVGGVDAPVPVTREFPVGFSGGGVPATDLTVTFGTPAEIGAACSASRLWGGVHFRPAIGAGEAACDGLAAEVAERVACLAGGAGAGLLPPCAR</sequence>
<proteinExistence type="predicted"/>
<organism evidence="1 2">
    <name type="scientific">Pyropia yezoensis</name>
    <name type="common">Susabi-nori</name>
    <name type="synonym">Porphyra yezoensis</name>
    <dbReference type="NCBI Taxonomy" id="2788"/>
    <lineage>
        <taxon>Eukaryota</taxon>
        <taxon>Rhodophyta</taxon>
        <taxon>Bangiophyceae</taxon>
        <taxon>Bangiales</taxon>
        <taxon>Bangiaceae</taxon>
        <taxon>Pyropia</taxon>
    </lineage>
</organism>
<evidence type="ECO:0000313" key="1">
    <source>
        <dbReference type="EMBL" id="KAK1866584.1"/>
    </source>
</evidence>
<accession>A0ACC3C8H0</accession>
<gene>
    <name evidence="1" type="ORF">I4F81_009100</name>
</gene>